<evidence type="ECO:0000313" key="3">
    <source>
        <dbReference type="Proteomes" id="UP000198778"/>
    </source>
</evidence>
<proteinExistence type="predicted"/>
<organism evidence="2 3">
    <name type="scientific">Alkalicoccus daliensis</name>
    <dbReference type="NCBI Taxonomy" id="745820"/>
    <lineage>
        <taxon>Bacteria</taxon>
        <taxon>Bacillati</taxon>
        <taxon>Bacillota</taxon>
        <taxon>Bacilli</taxon>
        <taxon>Bacillales</taxon>
        <taxon>Bacillaceae</taxon>
        <taxon>Alkalicoccus</taxon>
    </lineage>
</organism>
<reference evidence="3" key="1">
    <citation type="submission" date="2016-10" db="EMBL/GenBank/DDBJ databases">
        <authorList>
            <person name="Varghese N."/>
            <person name="Submissions S."/>
        </authorList>
    </citation>
    <scope>NUCLEOTIDE SEQUENCE [LARGE SCALE GENOMIC DNA]</scope>
    <source>
        <strain evidence="3">CGMCC 1.10369</strain>
    </source>
</reference>
<dbReference type="OrthoDB" id="9804695at2"/>
<dbReference type="InterPro" id="IPR003781">
    <property type="entry name" value="CoA-bd"/>
</dbReference>
<protein>
    <submittedName>
        <fullName evidence="2">Predicted CoA-binding protein</fullName>
    </submittedName>
</protein>
<dbReference type="Proteomes" id="UP000198778">
    <property type="component" value="Unassembled WGS sequence"/>
</dbReference>
<dbReference type="SUPFAM" id="SSF51735">
    <property type="entry name" value="NAD(P)-binding Rossmann-fold domains"/>
    <property type="match status" value="1"/>
</dbReference>
<name>A0A1H0AH39_9BACI</name>
<dbReference type="Gene3D" id="3.40.50.720">
    <property type="entry name" value="NAD(P)-binding Rossmann-like Domain"/>
    <property type="match status" value="1"/>
</dbReference>
<dbReference type="STRING" id="745820.SAMN04488053_101479"/>
<dbReference type="InterPro" id="IPR036291">
    <property type="entry name" value="NAD(P)-bd_dom_sf"/>
</dbReference>
<dbReference type="PANTHER" id="PTHR33303:SF2">
    <property type="entry name" value="COA-BINDING DOMAIN-CONTAINING PROTEIN"/>
    <property type="match status" value="1"/>
</dbReference>
<evidence type="ECO:0000259" key="1">
    <source>
        <dbReference type="SMART" id="SM00881"/>
    </source>
</evidence>
<dbReference type="RefSeq" id="WP_090840206.1">
    <property type="nucleotide sequence ID" value="NZ_FNIL01000001.1"/>
</dbReference>
<accession>A0A1H0AH39</accession>
<dbReference type="SMART" id="SM00881">
    <property type="entry name" value="CoA_binding"/>
    <property type="match status" value="1"/>
</dbReference>
<dbReference type="EMBL" id="FNIL01000001">
    <property type="protein sequence ID" value="SDN32697.1"/>
    <property type="molecule type" value="Genomic_DNA"/>
</dbReference>
<dbReference type="PANTHER" id="PTHR33303">
    <property type="entry name" value="CYTOPLASMIC PROTEIN-RELATED"/>
    <property type="match status" value="1"/>
</dbReference>
<keyword evidence="3" id="KW-1185">Reference proteome</keyword>
<dbReference type="Pfam" id="PF13380">
    <property type="entry name" value="CoA_binding_2"/>
    <property type="match status" value="1"/>
</dbReference>
<dbReference type="AlphaFoldDB" id="A0A1H0AH39"/>
<evidence type="ECO:0000313" key="2">
    <source>
        <dbReference type="EMBL" id="SDN32697.1"/>
    </source>
</evidence>
<gene>
    <name evidence="2" type="ORF">SAMN04488053_101479</name>
</gene>
<sequence>MDSKDKKKLLEEAEHIAIVGLSDKPYRTSYQIGEALIQAGYKITPVNPHVKEVFGVKSVDSIKDLGEDVDIINVFRRSEYIYELAEQAVKTNIPAFWAQLGVYDAKAEQLLKEKGKQVVMNSCIKVDHALLVDKNR</sequence>
<feature type="domain" description="CoA-binding" evidence="1">
    <location>
        <begin position="9"/>
        <end position="102"/>
    </location>
</feature>